<organism evidence="10 11">
    <name type="scientific">Actinomadura namibiensis</name>
    <dbReference type="NCBI Taxonomy" id="182080"/>
    <lineage>
        <taxon>Bacteria</taxon>
        <taxon>Bacillati</taxon>
        <taxon>Actinomycetota</taxon>
        <taxon>Actinomycetes</taxon>
        <taxon>Streptosporangiales</taxon>
        <taxon>Thermomonosporaceae</taxon>
        <taxon>Actinomadura</taxon>
    </lineage>
</organism>
<evidence type="ECO:0000256" key="1">
    <source>
        <dbReference type="ARBA" id="ARBA00010641"/>
    </source>
</evidence>
<keyword evidence="5 7" id="KW-0238">DNA-binding</keyword>
<dbReference type="EMBL" id="JACJIA010000003">
    <property type="protein sequence ID" value="MBA8951568.1"/>
    <property type="molecule type" value="Genomic_DNA"/>
</dbReference>
<evidence type="ECO:0000256" key="5">
    <source>
        <dbReference type="ARBA" id="ARBA00023125"/>
    </source>
</evidence>
<keyword evidence="6 7" id="KW-0804">Transcription</keyword>
<comment type="subunit">
    <text evidence="2">Interacts transiently with the RNA polymerase catalytic core formed by RpoA, RpoB, RpoC and RpoZ (2 alpha, 1 beta, 1 beta' and 1 omega subunit) to form the RNA polymerase holoenzyme that can initiate transcription.</text>
</comment>
<evidence type="ECO:0000259" key="8">
    <source>
        <dbReference type="Pfam" id="PF04542"/>
    </source>
</evidence>
<dbReference type="InterPro" id="IPR013249">
    <property type="entry name" value="RNA_pol_sigma70_r4_t2"/>
</dbReference>
<evidence type="ECO:0000259" key="9">
    <source>
        <dbReference type="Pfam" id="PF08281"/>
    </source>
</evidence>
<dbReference type="Pfam" id="PF04542">
    <property type="entry name" value="Sigma70_r2"/>
    <property type="match status" value="1"/>
</dbReference>
<evidence type="ECO:0000313" key="10">
    <source>
        <dbReference type="EMBL" id="MBA8951568.1"/>
    </source>
</evidence>
<dbReference type="Proteomes" id="UP000572680">
    <property type="component" value="Unassembled WGS sequence"/>
</dbReference>
<evidence type="ECO:0000313" key="11">
    <source>
        <dbReference type="Proteomes" id="UP000572680"/>
    </source>
</evidence>
<keyword evidence="4 7" id="KW-0731">Sigma factor</keyword>
<sequence>MTRTGEAAGTVEDFATLAEPFRSELLAHCYRMLGSVDEAEDLVQETFLRAWRAYDRFEGRSSLRTWLYQIATNVCLTALRRAGRRVLPSGLGAPGEDPFAPPETADPHGPWLQPFPDALVTAGAQDPAAVVVSRESLRLALIACLQYLPPRQRAVLILRDVLAFPAPEVARMLGTTTAAVKSSLQRARARLEEVGPAADLAAEPSGRRQRELLEGYVAAFENSDAAAFERLLRQDAALEMPPTPTWFSGRATCVPFLASAVGSPGDWLMVPTTANGQPAAAAYRRGPDGVHRAFGLAVLTVTEAGISRIVAFGFPGILTRLGLPETRTPSR</sequence>
<dbReference type="InterPro" id="IPR036388">
    <property type="entry name" value="WH-like_DNA-bd_sf"/>
</dbReference>
<gene>
    <name evidence="10" type="ORF">HNR61_003199</name>
</gene>
<dbReference type="PROSITE" id="PS01063">
    <property type="entry name" value="SIGMA70_ECF"/>
    <property type="match status" value="1"/>
</dbReference>
<name>A0A7W3QM23_ACTNM</name>
<dbReference type="Pfam" id="PF08281">
    <property type="entry name" value="Sigma70_r4_2"/>
    <property type="match status" value="1"/>
</dbReference>
<dbReference type="NCBIfam" id="TIGR02937">
    <property type="entry name" value="sigma70-ECF"/>
    <property type="match status" value="1"/>
</dbReference>
<dbReference type="GO" id="GO:0016987">
    <property type="term" value="F:sigma factor activity"/>
    <property type="evidence" value="ECO:0007669"/>
    <property type="project" value="UniProtKB-KW"/>
</dbReference>
<dbReference type="NCBIfam" id="TIGR02960">
    <property type="entry name" value="SigX5"/>
    <property type="match status" value="1"/>
</dbReference>
<feature type="domain" description="RNA polymerase sigma-70 region 2" evidence="8">
    <location>
        <begin position="19"/>
        <end position="85"/>
    </location>
</feature>
<dbReference type="InterPro" id="IPR007627">
    <property type="entry name" value="RNA_pol_sigma70_r2"/>
</dbReference>
<dbReference type="Gene3D" id="1.10.1740.10">
    <property type="match status" value="1"/>
</dbReference>
<dbReference type="InterPro" id="IPR014305">
    <property type="entry name" value="RNA_pol_sigma-G_actinobac"/>
</dbReference>
<dbReference type="InterPro" id="IPR000838">
    <property type="entry name" value="RNA_pol_sigma70_ECF_CS"/>
</dbReference>
<protein>
    <recommendedName>
        <fullName evidence="7">RNA polymerase sigma factor</fullName>
    </recommendedName>
</protein>
<evidence type="ECO:0000256" key="3">
    <source>
        <dbReference type="ARBA" id="ARBA00023015"/>
    </source>
</evidence>
<evidence type="ECO:0000256" key="7">
    <source>
        <dbReference type="RuleBase" id="RU000716"/>
    </source>
</evidence>
<evidence type="ECO:0000256" key="2">
    <source>
        <dbReference type="ARBA" id="ARBA00011344"/>
    </source>
</evidence>
<dbReference type="Gene3D" id="3.10.450.50">
    <property type="match status" value="1"/>
</dbReference>
<dbReference type="InterPro" id="IPR014284">
    <property type="entry name" value="RNA_pol_sigma-70_dom"/>
</dbReference>
<dbReference type="SUPFAM" id="SSF54427">
    <property type="entry name" value="NTF2-like"/>
    <property type="match status" value="1"/>
</dbReference>
<accession>A0A7W3QM23</accession>
<dbReference type="NCBIfam" id="NF006089">
    <property type="entry name" value="PRK08241.1"/>
    <property type="match status" value="1"/>
</dbReference>
<dbReference type="SUPFAM" id="SSF88946">
    <property type="entry name" value="Sigma2 domain of RNA polymerase sigma factors"/>
    <property type="match status" value="1"/>
</dbReference>
<proteinExistence type="inferred from homology"/>
<feature type="domain" description="RNA polymerase sigma factor 70 region 4 type 2" evidence="9">
    <location>
        <begin position="139"/>
        <end position="191"/>
    </location>
</feature>
<dbReference type="SUPFAM" id="SSF88659">
    <property type="entry name" value="Sigma3 and sigma4 domains of RNA polymerase sigma factors"/>
    <property type="match status" value="1"/>
</dbReference>
<evidence type="ECO:0000256" key="6">
    <source>
        <dbReference type="ARBA" id="ARBA00023163"/>
    </source>
</evidence>
<dbReference type="InterPro" id="IPR039425">
    <property type="entry name" value="RNA_pol_sigma-70-like"/>
</dbReference>
<keyword evidence="11" id="KW-1185">Reference proteome</keyword>
<dbReference type="GO" id="GO:0006352">
    <property type="term" value="P:DNA-templated transcription initiation"/>
    <property type="evidence" value="ECO:0007669"/>
    <property type="project" value="InterPro"/>
</dbReference>
<dbReference type="AlphaFoldDB" id="A0A7W3QM23"/>
<comment type="caution">
    <text evidence="10">The sequence shown here is derived from an EMBL/GenBank/DDBJ whole genome shotgun (WGS) entry which is preliminary data.</text>
</comment>
<dbReference type="RefSeq" id="WP_182843867.1">
    <property type="nucleotide sequence ID" value="NZ_BAAALP010000029.1"/>
</dbReference>
<dbReference type="InterPro" id="IPR013324">
    <property type="entry name" value="RNA_pol_sigma_r3/r4-like"/>
</dbReference>
<dbReference type="InterPro" id="IPR032710">
    <property type="entry name" value="NTF2-like_dom_sf"/>
</dbReference>
<dbReference type="GO" id="GO:0003677">
    <property type="term" value="F:DNA binding"/>
    <property type="evidence" value="ECO:0007669"/>
    <property type="project" value="UniProtKB-KW"/>
</dbReference>
<dbReference type="InterPro" id="IPR013325">
    <property type="entry name" value="RNA_pol_sigma_r2"/>
</dbReference>
<reference evidence="10 11" key="1">
    <citation type="submission" date="2020-08" db="EMBL/GenBank/DDBJ databases">
        <title>Genomic Encyclopedia of Type Strains, Phase IV (KMG-IV): sequencing the most valuable type-strain genomes for metagenomic binning, comparative biology and taxonomic classification.</title>
        <authorList>
            <person name="Goeker M."/>
        </authorList>
    </citation>
    <scope>NUCLEOTIDE SEQUENCE [LARGE SCALE GENOMIC DNA]</scope>
    <source>
        <strain evidence="10 11">DSM 44197</strain>
    </source>
</reference>
<keyword evidence="3 7" id="KW-0805">Transcription regulation</keyword>
<dbReference type="Gene3D" id="1.10.10.10">
    <property type="entry name" value="Winged helix-like DNA-binding domain superfamily/Winged helix DNA-binding domain"/>
    <property type="match status" value="1"/>
</dbReference>
<dbReference type="PANTHER" id="PTHR43133">
    <property type="entry name" value="RNA POLYMERASE ECF-TYPE SIGMA FACTO"/>
    <property type="match status" value="1"/>
</dbReference>
<evidence type="ECO:0000256" key="4">
    <source>
        <dbReference type="ARBA" id="ARBA00023082"/>
    </source>
</evidence>
<dbReference type="CDD" id="cd06171">
    <property type="entry name" value="Sigma70_r4"/>
    <property type="match status" value="1"/>
</dbReference>
<dbReference type="GO" id="GO:0006950">
    <property type="term" value="P:response to stress"/>
    <property type="evidence" value="ECO:0007669"/>
    <property type="project" value="UniProtKB-ARBA"/>
</dbReference>
<dbReference type="PANTHER" id="PTHR43133:SF65">
    <property type="entry name" value="ECF RNA POLYMERASE SIGMA FACTOR SIGG"/>
    <property type="match status" value="1"/>
</dbReference>
<comment type="similarity">
    <text evidence="1 7">Belongs to the sigma-70 factor family. ECF subfamily.</text>
</comment>